<name>A0A5B1L9M7_9ACTN</name>
<dbReference type="SUPFAM" id="SSF55781">
    <property type="entry name" value="GAF domain-like"/>
    <property type="match status" value="1"/>
</dbReference>
<sequence length="233" mass="24746">MAKDEDSGHSPAVAVICRTFVDSAPIDGAAFTEMLSDQTREIWCASDPVVDELERIQYSLGEGPTQDAFLARRPVLVADLADSGATARWPVFSEEIAHLPVGGLFAIPMQVGAITAGVCLSYRWATRPLSADDLGALLRAVDAATLALLSLRAGANDHDDAGDLEGSRSRDVHQATGMLVVQLGVGVEDAFARLRAHAYTTGQTVYAVATDIVQRRLRLDPDPPGPGGPVREE</sequence>
<evidence type="ECO:0000256" key="1">
    <source>
        <dbReference type="ARBA" id="ARBA00023015"/>
    </source>
</evidence>
<dbReference type="Pfam" id="PF03861">
    <property type="entry name" value="ANTAR"/>
    <property type="match status" value="1"/>
</dbReference>
<accession>A0A5B1L9M7</accession>
<evidence type="ECO:0000313" key="5">
    <source>
        <dbReference type="Proteomes" id="UP000325003"/>
    </source>
</evidence>
<keyword evidence="2" id="KW-0804">Transcription</keyword>
<feature type="domain" description="ANTAR" evidence="3">
    <location>
        <begin position="140"/>
        <end position="213"/>
    </location>
</feature>
<dbReference type="AlphaFoldDB" id="A0A5B1L9M7"/>
<dbReference type="RefSeq" id="WP_149729588.1">
    <property type="nucleotide sequence ID" value="NZ_VUJV01000006.1"/>
</dbReference>
<evidence type="ECO:0000259" key="3">
    <source>
        <dbReference type="SMART" id="SM01012"/>
    </source>
</evidence>
<dbReference type="EMBL" id="VUJV01000006">
    <property type="protein sequence ID" value="KAA1416918.1"/>
    <property type="molecule type" value="Genomic_DNA"/>
</dbReference>
<dbReference type="InterPro" id="IPR005561">
    <property type="entry name" value="ANTAR"/>
</dbReference>
<evidence type="ECO:0000256" key="2">
    <source>
        <dbReference type="ARBA" id="ARBA00023163"/>
    </source>
</evidence>
<dbReference type="Proteomes" id="UP000325003">
    <property type="component" value="Unassembled WGS sequence"/>
</dbReference>
<dbReference type="InterPro" id="IPR029016">
    <property type="entry name" value="GAF-like_dom_sf"/>
</dbReference>
<dbReference type="InterPro" id="IPR036388">
    <property type="entry name" value="WH-like_DNA-bd_sf"/>
</dbReference>
<gene>
    <name evidence="4" type="ORF">F0U44_17180</name>
</gene>
<organism evidence="4 5">
    <name type="scientific">Nocardioides humilatus</name>
    <dbReference type="NCBI Taxonomy" id="2607660"/>
    <lineage>
        <taxon>Bacteria</taxon>
        <taxon>Bacillati</taxon>
        <taxon>Actinomycetota</taxon>
        <taxon>Actinomycetes</taxon>
        <taxon>Propionibacteriales</taxon>
        <taxon>Nocardioidaceae</taxon>
        <taxon>Nocardioides</taxon>
    </lineage>
</organism>
<dbReference type="Gene3D" id="3.30.450.40">
    <property type="match status" value="1"/>
</dbReference>
<evidence type="ECO:0000313" key="4">
    <source>
        <dbReference type="EMBL" id="KAA1416918.1"/>
    </source>
</evidence>
<proteinExistence type="predicted"/>
<reference evidence="4 5" key="1">
    <citation type="submission" date="2019-09" db="EMBL/GenBank/DDBJ databases">
        <title>Nocardioides panacisoli sp. nov., isolated from the soil of a ginseng field.</title>
        <authorList>
            <person name="Cho C."/>
        </authorList>
    </citation>
    <scope>NUCLEOTIDE SEQUENCE [LARGE SCALE GENOMIC DNA]</scope>
    <source>
        <strain evidence="4 5">BN130099</strain>
    </source>
</reference>
<keyword evidence="5" id="KW-1185">Reference proteome</keyword>
<keyword evidence="1" id="KW-0805">Transcription regulation</keyword>
<dbReference type="SMART" id="SM01012">
    <property type="entry name" value="ANTAR"/>
    <property type="match status" value="1"/>
</dbReference>
<comment type="caution">
    <text evidence="4">The sequence shown here is derived from an EMBL/GenBank/DDBJ whole genome shotgun (WGS) entry which is preliminary data.</text>
</comment>
<dbReference type="Gene3D" id="1.10.10.10">
    <property type="entry name" value="Winged helix-like DNA-binding domain superfamily/Winged helix DNA-binding domain"/>
    <property type="match status" value="1"/>
</dbReference>
<reference evidence="4 5" key="2">
    <citation type="submission" date="2019-09" db="EMBL/GenBank/DDBJ databases">
        <authorList>
            <person name="Jin C."/>
        </authorList>
    </citation>
    <scope>NUCLEOTIDE SEQUENCE [LARGE SCALE GENOMIC DNA]</scope>
    <source>
        <strain evidence="4 5">BN130099</strain>
    </source>
</reference>
<dbReference type="GO" id="GO:0003723">
    <property type="term" value="F:RNA binding"/>
    <property type="evidence" value="ECO:0007669"/>
    <property type="project" value="InterPro"/>
</dbReference>
<protein>
    <submittedName>
        <fullName evidence="4">GAF and ANTAR domain-containing protein</fullName>
    </submittedName>
</protein>